<dbReference type="AlphaFoldDB" id="A0AAV2GAP2"/>
<gene>
    <name evidence="2" type="ORF">LTRI10_LOCUS47420</name>
</gene>
<proteinExistence type="predicted"/>
<evidence type="ECO:0000256" key="1">
    <source>
        <dbReference type="SAM" id="MobiDB-lite"/>
    </source>
</evidence>
<feature type="compositionally biased region" description="Basic and acidic residues" evidence="1">
    <location>
        <begin position="50"/>
        <end position="66"/>
    </location>
</feature>
<reference evidence="2 3" key="1">
    <citation type="submission" date="2024-04" db="EMBL/GenBank/DDBJ databases">
        <authorList>
            <person name="Fracassetti M."/>
        </authorList>
    </citation>
    <scope>NUCLEOTIDE SEQUENCE [LARGE SCALE GENOMIC DNA]</scope>
</reference>
<dbReference type="EMBL" id="OZ034821">
    <property type="protein sequence ID" value="CAL1407771.1"/>
    <property type="molecule type" value="Genomic_DNA"/>
</dbReference>
<accession>A0AAV2GAP2</accession>
<evidence type="ECO:0000313" key="3">
    <source>
        <dbReference type="Proteomes" id="UP001497516"/>
    </source>
</evidence>
<keyword evidence="3" id="KW-1185">Reference proteome</keyword>
<dbReference type="Proteomes" id="UP001497516">
    <property type="component" value="Chromosome 8"/>
</dbReference>
<evidence type="ECO:0000313" key="2">
    <source>
        <dbReference type="EMBL" id="CAL1407771.1"/>
    </source>
</evidence>
<name>A0AAV2GAP2_9ROSI</name>
<feature type="region of interest" description="Disordered" evidence="1">
    <location>
        <begin position="1"/>
        <end position="20"/>
    </location>
</feature>
<feature type="region of interest" description="Disordered" evidence="1">
    <location>
        <begin position="40"/>
        <end position="66"/>
    </location>
</feature>
<sequence length="300" mass="34264">MAAFTGHSTEPCYTPQSDPNYELRLLVEQYARKMDLLFSSVAPPNSSSLRESDETVSHSSKQPERVEQVCAQLAQDHPSATILEEEEEEEGYKDIVEKTEIITESSREDHDQECHVVADHPFPHPTPSFEEAGMSEEMQEDLMKEIAWQLALQSVLEEEEQERAQKEVVEDDESEAGGVLDHFPGVIPHVEEREVEEAIGVQAEDEVEVEEACTGYELLVISPPNFEELLGKDPLQCLFARPRPHRHRFLLVDAMVVNRCCHIWFGEMRREKRRRGLEGGDVICIKCTSFHHLSYHLLVT</sequence>
<organism evidence="2 3">
    <name type="scientific">Linum trigynum</name>
    <dbReference type="NCBI Taxonomy" id="586398"/>
    <lineage>
        <taxon>Eukaryota</taxon>
        <taxon>Viridiplantae</taxon>
        <taxon>Streptophyta</taxon>
        <taxon>Embryophyta</taxon>
        <taxon>Tracheophyta</taxon>
        <taxon>Spermatophyta</taxon>
        <taxon>Magnoliopsida</taxon>
        <taxon>eudicotyledons</taxon>
        <taxon>Gunneridae</taxon>
        <taxon>Pentapetalae</taxon>
        <taxon>rosids</taxon>
        <taxon>fabids</taxon>
        <taxon>Malpighiales</taxon>
        <taxon>Linaceae</taxon>
        <taxon>Linum</taxon>
    </lineage>
</organism>
<protein>
    <submittedName>
        <fullName evidence="2">Uncharacterized protein</fullName>
    </submittedName>
</protein>